<evidence type="ECO:0000313" key="8">
    <source>
        <dbReference type="RefSeq" id="XP_027337014.1"/>
    </source>
</evidence>
<dbReference type="GeneID" id="113850635"/>
<gene>
    <name evidence="8" type="primary">LOC113850635</name>
</gene>
<keyword evidence="2" id="KW-0805">Transcription regulation</keyword>
<accession>A0A8B8K0L9</accession>
<dbReference type="AlphaFoldDB" id="A0A8B8K0L9"/>
<evidence type="ECO:0000256" key="2">
    <source>
        <dbReference type="ARBA" id="ARBA00023015"/>
    </source>
</evidence>
<feature type="domain" description="AP2/ERF" evidence="6">
    <location>
        <begin position="99"/>
        <end position="156"/>
    </location>
</feature>
<dbReference type="PANTHER" id="PTHR31194">
    <property type="entry name" value="SHN SHINE , DNA BINDING / TRANSCRIPTION FACTOR"/>
    <property type="match status" value="1"/>
</dbReference>
<evidence type="ECO:0000259" key="6">
    <source>
        <dbReference type="PROSITE" id="PS51032"/>
    </source>
</evidence>
<dbReference type="GO" id="GO:0003677">
    <property type="term" value="F:DNA binding"/>
    <property type="evidence" value="ECO:0007669"/>
    <property type="project" value="UniProtKB-KW"/>
</dbReference>
<evidence type="ECO:0000256" key="4">
    <source>
        <dbReference type="ARBA" id="ARBA00023163"/>
    </source>
</evidence>
<dbReference type="Proteomes" id="UP000694853">
    <property type="component" value="Unplaced"/>
</dbReference>
<dbReference type="FunFam" id="3.30.730.10:FF:000001">
    <property type="entry name" value="Ethylene-responsive transcription factor 2"/>
    <property type="match status" value="1"/>
</dbReference>
<dbReference type="KEGG" id="aprc:113850635"/>
<dbReference type="InterPro" id="IPR001471">
    <property type="entry name" value="AP2/ERF_dom"/>
</dbReference>
<sequence>MYCEQKTVTTMLQKPGSLPITPKVIRISLIDHYATDSSSEDEEEGFVHRPIVKKVVNEIRIGCNKNKKKTENDDDCGGCGLKENHRPKQEDQKVLNKHKFRGVRQRPWGRWAAEIRDPLKRTRVWLGTYDSAEEAALAYDRAAIRLRGADALTNFIKPPKNSKDEEVGCVDCDSVGDGVSCAVDSGNECVVSSSPTSFLVFQPWNKLVDVGEVFKEFTYDDGILYLDACYPHYEPLPLLLSSANEDCIGVPLINLDEDFESCKWDVDSYFSDP</sequence>
<keyword evidence="5" id="KW-0539">Nucleus</keyword>
<reference evidence="7" key="1">
    <citation type="journal article" date="2019" name="Toxins">
        <title>Detection of Abrin-Like and Prepropulchellin-Like Toxin Genes and Transcripts Using Whole Genome Sequencing and Full-Length Transcript Sequencing of Abrus precatorius.</title>
        <authorList>
            <person name="Hovde B.T."/>
            <person name="Daligault H.E."/>
            <person name="Hanschen E.R."/>
            <person name="Kunde Y.A."/>
            <person name="Johnson M.B."/>
            <person name="Starkenburg S.R."/>
            <person name="Johnson S.L."/>
        </authorList>
    </citation>
    <scope>NUCLEOTIDE SEQUENCE [LARGE SCALE GENOMIC DNA]</scope>
</reference>
<proteinExistence type="predicted"/>
<dbReference type="GO" id="GO:0003700">
    <property type="term" value="F:DNA-binding transcription factor activity"/>
    <property type="evidence" value="ECO:0007669"/>
    <property type="project" value="InterPro"/>
</dbReference>
<evidence type="ECO:0000313" key="7">
    <source>
        <dbReference type="Proteomes" id="UP000694853"/>
    </source>
</evidence>
<keyword evidence="3" id="KW-0238">DNA-binding</keyword>
<keyword evidence="7" id="KW-1185">Reference proteome</keyword>
<dbReference type="PRINTS" id="PR00367">
    <property type="entry name" value="ETHRSPELEMNT"/>
</dbReference>
<dbReference type="InterPro" id="IPR036955">
    <property type="entry name" value="AP2/ERF_dom_sf"/>
</dbReference>
<dbReference type="PANTHER" id="PTHR31194:SF218">
    <property type="entry name" value="AP2_ERF DOMAIN-CONTAINING PROTEIN"/>
    <property type="match status" value="1"/>
</dbReference>
<protein>
    <submittedName>
        <fullName evidence="8">Ethylene-responsive transcription factor CRF4-like</fullName>
    </submittedName>
</protein>
<dbReference type="PROSITE" id="PS51032">
    <property type="entry name" value="AP2_ERF"/>
    <property type="match status" value="1"/>
</dbReference>
<dbReference type="InterPro" id="IPR016177">
    <property type="entry name" value="DNA-bd_dom_sf"/>
</dbReference>
<dbReference type="CDD" id="cd00018">
    <property type="entry name" value="AP2"/>
    <property type="match status" value="1"/>
</dbReference>
<comment type="subcellular location">
    <subcellularLocation>
        <location evidence="1">Nucleus</location>
    </subcellularLocation>
</comment>
<dbReference type="SMART" id="SM00380">
    <property type="entry name" value="AP2"/>
    <property type="match status" value="1"/>
</dbReference>
<name>A0A8B8K0L9_ABRPR</name>
<keyword evidence="4" id="KW-0804">Transcription</keyword>
<organism evidence="7 8">
    <name type="scientific">Abrus precatorius</name>
    <name type="common">Indian licorice</name>
    <name type="synonym">Glycine abrus</name>
    <dbReference type="NCBI Taxonomy" id="3816"/>
    <lineage>
        <taxon>Eukaryota</taxon>
        <taxon>Viridiplantae</taxon>
        <taxon>Streptophyta</taxon>
        <taxon>Embryophyta</taxon>
        <taxon>Tracheophyta</taxon>
        <taxon>Spermatophyta</taxon>
        <taxon>Magnoliopsida</taxon>
        <taxon>eudicotyledons</taxon>
        <taxon>Gunneridae</taxon>
        <taxon>Pentapetalae</taxon>
        <taxon>rosids</taxon>
        <taxon>fabids</taxon>
        <taxon>Fabales</taxon>
        <taxon>Fabaceae</taxon>
        <taxon>Papilionoideae</taxon>
        <taxon>50 kb inversion clade</taxon>
        <taxon>NPAAA clade</taxon>
        <taxon>indigoferoid/millettioid clade</taxon>
        <taxon>Abreae</taxon>
        <taxon>Abrus</taxon>
    </lineage>
</organism>
<dbReference type="SUPFAM" id="SSF54171">
    <property type="entry name" value="DNA-binding domain"/>
    <property type="match status" value="1"/>
</dbReference>
<evidence type="ECO:0000256" key="5">
    <source>
        <dbReference type="ARBA" id="ARBA00023242"/>
    </source>
</evidence>
<dbReference type="OrthoDB" id="610645at2759"/>
<evidence type="ECO:0000256" key="1">
    <source>
        <dbReference type="ARBA" id="ARBA00004123"/>
    </source>
</evidence>
<dbReference type="RefSeq" id="XP_027337014.1">
    <property type="nucleotide sequence ID" value="XM_027481213.1"/>
</dbReference>
<dbReference type="Pfam" id="PF00847">
    <property type="entry name" value="AP2"/>
    <property type="match status" value="1"/>
</dbReference>
<dbReference type="InterPro" id="IPR050913">
    <property type="entry name" value="AP2/ERF_ERF"/>
</dbReference>
<dbReference type="GO" id="GO:0005634">
    <property type="term" value="C:nucleus"/>
    <property type="evidence" value="ECO:0007669"/>
    <property type="project" value="UniProtKB-SubCell"/>
</dbReference>
<dbReference type="Gene3D" id="3.30.730.10">
    <property type="entry name" value="AP2/ERF domain"/>
    <property type="match status" value="1"/>
</dbReference>
<evidence type="ECO:0000256" key="3">
    <source>
        <dbReference type="ARBA" id="ARBA00023125"/>
    </source>
</evidence>
<reference evidence="8" key="2">
    <citation type="submission" date="2025-08" db="UniProtKB">
        <authorList>
            <consortium name="RefSeq"/>
        </authorList>
    </citation>
    <scope>IDENTIFICATION</scope>
    <source>
        <tissue evidence="8">Young leaves</tissue>
    </source>
</reference>